<feature type="compositionally biased region" description="Basic and acidic residues" evidence="1">
    <location>
        <begin position="98"/>
        <end position="109"/>
    </location>
</feature>
<dbReference type="KEGG" id="medw:NCTC10132_00579"/>
<keyword evidence="3" id="KW-1185">Reference proteome</keyword>
<sequence>MIKNIEVYDIDHSNAKLKINYSSKNDSLISKIKFEFEPNLKYKMVSYQGDYAIYSITNLKPKTKYMLKSVKLDNNEILYSPNNVSFITPENLKNQNNEQDKPTTSDSDNKNIFVNNFELINDTETSVTIRVYFSKLFDKSQRNFLEITLSDDKYQTSNVINYDQNYVDFVINSLKPNTNYRVLEIKLNSNKLSIQKQFDFVTREYNNNNNHNNDHQNIEKNEPSISSYTTFYNDELNVVEKDSQNFENIKNDPKLNNYFNFIKKSKSNIPNEKFERKEQSEIIDLKITNNILKVKIKINSNYDHLKLKIERKRNISFIDQKNNKNNIAEFEIQNIQNGENINIIGLFQNDEEINNFKNKNFSISNKKVNEQSGAFTFQNLTEW</sequence>
<proteinExistence type="predicted"/>
<evidence type="ECO:0000256" key="1">
    <source>
        <dbReference type="SAM" id="MobiDB-lite"/>
    </source>
</evidence>
<dbReference type="Proteomes" id="UP000257559">
    <property type="component" value="Chromosome"/>
</dbReference>
<gene>
    <name evidence="2" type="ORF">NCTC10132_00579</name>
</gene>
<organism evidence="2 3">
    <name type="scientific">Mycoplasmopsis edwardii</name>
    <dbReference type="NCBI Taxonomy" id="53558"/>
    <lineage>
        <taxon>Bacteria</taxon>
        <taxon>Bacillati</taxon>
        <taxon>Mycoplasmatota</taxon>
        <taxon>Mycoplasmoidales</taxon>
        <taxon>Metamycoplasmataceae</taxon>
        <taxon>Mycoplasmopsis</taxon>
    </lineage>
</organism>
<evidence type="ECO:0000313" key="2">
    <source>
        <dbReference type="EMBL" id="SYV97220.1"/>
    </source>
</evidence>
<evidence type="ECO:0000313" key="3">
    <source>
        <dbReference type="Proteomes" id="UP000257559"/>
    </source>
</evidence>
<accession>A0A3B0PNC2</accession>
<name>A0A3B0PNC2_9BACT</name>
<feature type="region of interest" description="Disordered" evidence="1">
    <location>
        <begin position="89"/>
        <end position="109"/>
    </location>
</feature>
<dbReference type="AlphaFoldDB" id="A0A3B0PNC2"/>
<dbReference type="EMBL" id="LS991951">
    <property type="protein sequence ID" value="SYV97220.1"/>
    <property type="molecule type" value="Genomic_DNA"/>
</dbReference>
<reference evidence="3" key="1">
    <citation type="submission" date="2018-06" db="EMBL/GenBank/DDBJ databases">
        <authorList>
            <consortium name="Pathogen Informatics"/>
        </authorList>
    </citation>
    <scope>NUCLEOTIDE SEQUENCE [LARGE SCALE GENOMIC DNA]</scope>
    <source>
        <strain evidence="3">NCTC10132</strain>
    </source>
</reference>
<protein>
    <submittedName>
        <fullName evidence="2">Uncharacterized protein</fullName>
    </submittedName>
</protein>
<feature type="non-terminal residue" evidence="2">
    <location>
        <position position="383"/>
    </location>
</feature>